<dbReference type="RefSeq" id="WP_244386016.1">
    <property type="nucleotide sequence ID" value="NZ_AP025564.1"/>
</dbReference>
<gene>
    <name evidence="3" type="ORF">CE91St30_22050</name>
</gene>
<reference evidence="3 4" key="1">
    <citation type="submission" date="2022-01" db="EMBL/GenBank/DDBJ databases">
        <title>Novel bile acid biosynthetic pathways are enriched in the microbiome of centenarians.</title>
        <authorList>
            <person name="Sato Y."/>
            <person name="Atarashi K."/>
            <person name="Plichta R.D."/>
            <person name="Arai Y."/>
            <person name="Sasajima S."/>
            <person name="Kearney M.S."/>
            <person name="Suda W."/>
            <person name="Takeshita K."/>
            <person name="Sasaki T."/>
            <person name="Okamoto S."/>
            <person name="Skelly N.A."/>
            <person name="Okamura Y."/>
            <person name="Vlamakis H."/>
            <person name="Li Y."/>
            <person name="Tanoue T."/>
            <person name="Takei H."/>
            <person name="Nittono H."/>
            <person name="Narushima S."/>
            <person name="Irie J."/>
            <person name="Itoh H."/>
            <person name="Moriya K."/>
            <person name="Sugiura Y."/>
            <person name="Suematsu M."/>
            <person name="Moritoki N."/>
            <person name="Shibata S."/>
            <person name="Littman R.D."/>
            <person name="Fischbach A.M."/>
            <person name="Uwamino Y."/>
            <person name="Inoue T."/>
            <person name="Honda A."/>
            <person name="Hattori M."/>
            <person name="Murai T."/>
            <person name="Xavier J.R."/>
            <person name="Hirose N."/>
            <person name="Honda K."/>
        </authorList>
    </citation>
    <scope>NUCLEOTIDE SEQUENCE [LARGE SCALE GENOMIC DNA]</scope>
    <source>
        <strain evidence="3 4">CE91-St30</strain>
    </source>
</reference>
<dbReference type="SUPFAM" id="SSF53743">
    <property type="entry name" value="FucI/AraA N-terminal and middle domains"/>
    <property type="match status" value="1"/>
</dbReference>
<accession>A0ABM7WKH0</accession>
<sequence>MITRAQDIVLNVQPIFFEIKHLYRYEGPCRSGVGDQLEPEFDLLRNEEWWNTFTEDMATRLPSCVNVMEPLRFTRTDNWDDEESMWEEIGRTTAEADFYIFHSFLGLDGLVVEFAERFGKPCCVEPEYINPCSATSIGAALAARDKDYEFYGFRNWADLSKQLEVLRARKVIGNTRILLPVRFSSSVSMSSVDAFPDQTAITEKLGIRFKPINLHELLDQMSPAVAGGNPTTPGRDTWDITDEDMAEAERLTDGLIADACEVDVERRWVLNSVIAYLTVKKQMCRLDCNGFTAPCPDSCSTRRLHEQGFTFCFTHSLLMRQGIPSSCEFDTCTVASQQALIAMTGMNPYMGNTFPVIKEGGEWVTPLGVEEEDMPKLEANEGSLYVIHHSVPHNRMRDPEKDGPYALRHFSEDKGFGAVFRYNFNADEGQRITLCRIAPDGERMFIGRGTIVCDGGYNLHNCNGEVVFKVDDQRDFYEKQLTFGNHLAMVYGDYVDDMTALAHALGMDVVVA</sequence>
<evidence type="ECO:0000256" key="2">
    <source>
        <dbReference type="ARBA" id="ARBA00023277"/>
    </source>
</evidence>
<evidence type="ECO:0000256" key="1">
    <source>
        <dbReference type="ARBA" id="ARBA00023235"/>
    </source>
</evidence>
<name>A0ABM7WKH0_9ACTN</name>
<dbReference type="PANTHER" id="PTHR36120:SF1">
    <property type="entry name" value="L-FUCOSE ISOMERASE C-TERMINAL DOMAIN-CONTAINING PROTEIN"/>
    <property type="match status" value="1"/>
</dbReference>
<dbReference type="Proteomes" id="UP001320544">
    <property type="component" value="Chromosome"/>
</dbReference>
<keyword evidence="1" id="KW-0413">Isomerase</keyword>
<dbReference type="InterPro" id="IPR009015">
    <property type="entry name" value="Fucose_isomerase_N/cen_sf"/>
</dbReference>
<proteinExistence type="predicted"/>
<keyword evidence="2" id="KW-0119">Carbohydrate metabolism</keyword>
<keyword evidence="4" id="KW-1185">Reference proteome</keyword>
<dbReference type="PANTHER" id="PTHR36120">
    <property type="entry name" value="FUCOSE ISOMERASE"/>
    <property type="match status" value="1"/>
</dbReference>
<dbReference type="EMBL" id="AP025564">
    <property type="protein sequence ID" value="BDE96872.1"/>
    <property type="molecule type" value="Genomic_DNA"/>
</dbReference>
<evidence type="ECO:0000313" key="3">
    <source>
        <dbReference type="EMBL" id="BDE96872.1"/>
    </source>
</evidence>
<protein>
    <recommendedName>
        <fullName evidence="5">L-fucose isomerase-like protein</fullName>
    </recommendedName>
</protein>
<evidence type="ECO:0008006" key="5">
    <source>
        <dbReference type="Google" id="ProtNLM"/>
    </source>
</evidence>
<evidence type="ECO:0000313" key="4">
    <source>
        <dbReference type="Proteomes" id="UP001320544"/>
    </source>
</evidence>
<organism evidence="3 4">
    <name type="scientific">Raoultibacter timonensis</name>
    <dbReference type="NCBI Taxonomy" id="1907662"/>
    <lineage>
        <taxon>Bacteria</taxon>
        <taxon>Bacillati</taxon>
        <taxon>Actinomycetota</taxon>
        <taxon>Coriobacteriia</taxon>
        <taxon>Eggerthellales</taxon>
        <taxon>Eggerthellaceae</taxon>
        <taxon>Raoultibacter</taxon>
    </lineage>
</organism>